<dbReference type="Gene3D" id="2.30.30.40">
    <property type="entry name" value="SH3 Domains"/>
    <property type="match status" value="3"/>
</dbReference>
<feature type="domain" description="SH3b" evidence="3">
    <location>
        <begin position="171"/>
        <end position="239"/>
    </location>
</feature>
<accession>A0ABN5LM18</accession>
<feature type="compositionally biased region" description="Low complexity" evidence="2">
    <location>
        <begin position="113"/>
        <end position="129"/>
    </location>
</feature>
<reference evidence="4 5" key="1">
    <citation type="submission" date="2018-05" db="EMBL/GenBank/DDBJ databases">
        <title>Complete genome sequences of Streptococcus sobrinus.</title>
        <authorList>
            <person name="Sales M."/>
            <person name="Jensen P.A."/>
        </authorList>
    </citation>
    <scope>NUCLEOTIDE SEQUENCE [LARGE SCALE GENOMIC DNA]</scope>
    <source>
        <strain evidence="4 5">SL1</strain>
    </source>
</reference>
<sequence>MKKDLLWVEKQRFSIRKYSFGAASVLIGASLVFGGQALADEQNVPASQPQDTTVQTVLDKALSSDTQVTKTETVSKNQADTAAIDKTEQVSSESQASTSDVDANVTSASGKVDAATQTDDQADQSATSTNSNQIQRTASQGQDQAVQTQATEVVSPASVTTAVQEVGKDIPSSGYYTYPERTEVKNSPSASAPLAFYANAGDRVYYDQVINQDGYQWLSYASYSGMRRYANIAKLESKEVPADKSAPKADNQQETDKEEKTLPALERYTFDREVEVKNEAKVAAKTEFTFGKGDSINYDKEIKADGYKWISYVSYSGTRRYVMLGVLPAQANEQKTESKLTGQISVENQTDKGFDVRISNVSDSNGLLAVKVPVWTDKNDQDDLIWYDAVKQGDGTYKVAVNLSDHKNENGLYNIHLYYVENDGAMKGVAGLQYTMPEVEKSQTTRTGNLSFSNKDNGDFDVIVSNVADSQGLKAVKVPVWTDKNDQDDIVWYDADKQADGTYKVAVKLADHKNETGTYNVHLYYLENDGQLIGIAGSQHQAEAKKDEKQVTGSINIQNQTSDGFDVLITNVSDSKGISAVKVPVWTDKDDQDDILWYDATKQDNGDYKVSVKTSDHKGQTGVYNVHLYYVENDNKLVGVAGTQTTVPEPAAKPDYETSFPSLKHYTFVKQVEVRNEPRIAADVAFTFQAGEGINYDKIMHKDGHDWISYVSYGGQRRYIVID</sequence>
<dbReference type="EMBL" id="CP029490">
    <property type="protein sequence ID" value="AWN21426.1"/>
    <property type="molecule type" value="Genomic_DNA"/>
</dbReference>
<feature type="region of interest" description="Disordered" evidence="2">
    <location>
        <begin position="79"/>
        <end position="156"/>
    </location>
</feature>
<gene>
    <name evidence="4" type="ORF">DK182_08745</name>
</gene>
<dbReference type="InterPro" id="IPR003646">
    <property type="entry name" value="SH3-like_bac-type"/>
</dbReference>
<organism evidence="4 5">
    <name type="scientific">Streptococcus sobrinus</name>
    <dbReference type="NCBI Taxonomy" id="1310"/>
    <lineage>
        <taxon>Bacteria</taxon>
        <taxon>Bacillati</taxon>
        <taxon>Bacillota</taxon>
        <taxon>Bacilli</taxon>
        <taxon>Lactobacillales</taxon>
        <taxon>Streptococcaceae</taxon>
        <taxon>Streptococcus</taxon>
    </lineage>
</organism>
<dbReference type="GeneID" id="93924591"/>
<dbReference type="Proteomes" id="UP000245369">
    <property type="component" value="Chromosome"/>
</dbReference>
<feature type="domain" description="SH3b" evidence="3">
    <location>
        <begin position="662"/>
        <end position="721"/>
    </location>
</feature>
<name>A0ABN5LM18_9STRE</name>
<protein>
    <submittedName>
        <fullName evidence="4">YSIRK-type signal peptide-containing protein</fullName>
    </submittedName>
</protein>
<evidence type="ECO:0000256" key="1">
    <source>
        <dbReference type="ARBA" id="ARBA00022729"/>
    </source>
</evidence>
<keyword evidence="1" id="KW-0732">Signal</keyword>
<evidence type="ECO:0000313" key="4">
    <source>
        <dbReference type="EMBL" id="AWN21426.1"/>
    </source>
</evidence>
<keyword evidence="5" id="KW-1185">Reference proteome</keyword>
<feature type="compositionally biased region" description="Polar residues" evidence="2">
    <location>
        <begin position="89"/>
        <end position="109"/>
    </location>
</feature>
<proteinExistence type="predicted"/>
<dbReference type="Pfam" id="PF08481">
    <property type="entry name" value="GBS_Bsp-like"/>
    <property type="match status" value="3"/>
</dbReference>
<dbReference type="Pfam" id="PF04650">
    <property type="entry name" value="YSIRK_signal"/>
    <property type="match status" value="1"/>
</dbReference>
<dbReference type="Pfam" id="PF08460">
    <property type="entry name" value="SH3_5"/>
    <property type="match status" value="3"/>
</dbReference>
<feature type="region of interest" description="Disordered" evidence="2">
    <location>
        <begin position="240"/>
        <end position="262"/>
    </location>
</feature>
<dbReference type="SMART" id="SM00287">
    <property type="entry name" value="SH3b"/>
    <property type="match status" value="3"/>
</dbReference>
<evidence type="ECO:0000313" key="5">
    <source>
        <dbReference type="Proteomes" id="UP000245369"/>
    </source>
</evidence>
<dbReference type="NCBIfam" id="TIGR01168">
    <property type="entry name" value="YSIRK_signal"/>
    <property type="match status" value="1"/>
</dbReference>
<evidence type="ECO:0000259" key="3">
    <source>
        <dbReference type="SMART" id="SM00287"/>
    </source>
</evidence>
<feature type="domain" description="SH3b" evidence="3">
    <location>
        <begin position="264"/>
        <end position="330"/>
    </location>
</feature>
<dbReference type="RefSeq" id="WP_002961648.1">
    <property type="nucleotide sequence ID" value="NZ_CP029490.1"/>
</dbReference>
<feature type="compositionally biased region" description="Polar residues" evidence="2">
    <location>
        <begin position="130"/>
        <end position="156"/>
    </location>
</feature>
<dbReference type="InterPro" id="IPR005877">
    <property type="entry name" value="YSIRK_signal_dom"/>
</dbReference>
<evidence type="ECO:0000256" key="2">
    <source>
        <dbReference type="SAM" id="MobiDB-lite"/>
    </source>
</evidence>
<dbReference type="InterPro" id="IPR013688">
    <property type="entry name" value="GBS_Bsp-like"/>
</dbReference>
<dbReference type="Gene3D" id="2.60.40.3760">
    <property type="match status" value="3"/>
</dbReference>